<keyword evidence="2" id="KW-0472">Membrane</keyword>
<keyword evidence="2" id="KW-0812">Transmembrane</keyword>
<dbReference type="AlphaFoldDB" id="A0AA39K7Z9"/>
<proteinExistence type="predicted"/>
<sequence>MSSEEGAERVPVWESGHSTSNFTHGFHQNLPDPKSLGSRRMSATYRVRMRAPSWFPRTPKQFSRRTRDSAERVNAPSIDEGSEQMRCLVTNCLWNQLDLSSTVRSSGASQLGHGDLCQEDKLEKISQSDTVALPIIWRLSLSARMNTPIGLPTALFVGTRTDGMLEISRLAMQPALFTDAPQPNDIDHSPDWILFTFLLPSSIVCDGRLCLPTAMDLWSWNFIPPIIRAAMFVHLDEPQHPGSVYARDELNVTSYNTGQSFKDVSAEMHRIGAIVGGVVGAVCALLFAFLFYFFCLRRKRLRGIEDTVEHGVKHKSFDSSSSSDSPQASWFSRMYSARSLMRKESTPSSLLVDVGAEKQAYSPFGRIFQRADIISVSRPAPATCVPWPNMNSKESGDTDLPFLVIPPSSTPNRRDSLVIPVNGKDRSSRRKIQIPPHAVIVGPSSVSRQETVKISISDCSRSSNSPKSEKLGRLPRLSKILPPLPVSKAGDGGYPNTGTRRPLPGGEAGCFRGD</sequence>
<feature type="region of interest" description="Disordered" evidence="1">
    <location>
        <begin position="457"/>
        <end position="514"/>
    </location>
</feature>
<name>A0AA39K7Z9_9AGAR</name>
<keyword evidence="2" id="KW-1133">Transmembrane helix</keyword>
<evidence type="ECO:0000313" key="3">
    <source>
        <dbReference type="EMBL" id="KAK0453883.1"/>
    </source>
</evidence>
<feature type="transmembrane region" description="Helical" evidence="2">
    <location>
        <begin position="271"/>
        <end position="294"/>
    </location>
</feature>
<dbReference type="Proteomes" id="UP001175226">
    <property type="component" value="Unassembled WGS sequence"/>
</dbReference>
<comment type="caution">
    <text evidence="3">The sequence shown here is derived from an EMBL/GenBank/DDBJ whole genome shotgun (WGS) entry which is preliminary data.</text>
</comment>
<evidence type="ECO:0000256" key="1">
    <source>
        <dbReference type="SAM" id="MobiDB-lite"/>
    </source>
</evidence>
<feature type="region of interest" description="Disordered" evidence="1">
    <location>
        <begin position="1"/>
        <end position="38"/>
    </location>
</feature>
<accession>A0AA39K7Z9</accession>
<reference evidence="3" key="1">
    <citation type="submission" date="2023-06" db="EMBL/GenBank/DDBJ databases">
        <authorList>
            <consortium name="Lawrence Berkeley National Laboratory"/>
            <person name="Ahrendt S."/>
            <person name="Sahu N."/>
            <person name="Indic B."/>
            <person name="Wong-Bajracharya J."/>
            <person name="Merenyi Z."/>
            <person name="Ke H.-M."/>
            <person name="Monk M."/>
            <person name="Kocsube S."/>
            <person name="Drula E."/>
            <person name="Lipzen A."/>
            <person name="Balint B."/>
            <person name="Henrissat B."/>
            <person name="Andreopoulos B."/>
            <person name="Martin F.M."/>
            <person name="Harder C.B."/>
            <person name="Rigling D."/>
            <person name="Ford K.L."/>
            <person name="Foster G.D."/>
            <person name="Pangilinan J."/>
            <person name="Papanicolaou A."/>
            <person name="Barry K."/>
            <person name="LaButti K."/>
            <person name="Viragh M."/>
            <person name="Koriabine M."/>
            <person name="Yan M."/>
            <person name="Riley R."/>
            <person name="Champramary S."/>
            <person name="Plett K.L."/>
            <person name="Tsai I.J."/>
            <person name="Slot J."/>
            <person name="Sipos G."/>
            <person name="Plett J."/>
            <person name="Nagy L.G."/>
            <person name="Grigoriev I.V."/>
        </authorList>
    </citation>
    <scope>NUCLEOTIDE SEQUENCE</scope>
    <source>
        <strain evidence="3">FPL87.14</strain>
    </source>
</reference>
<organism evidence="3 4">
    <name type="scientific">Armillaria borealis</name>
    <dbReference type="NCBI Taxonomy" id="47425"/>
    <lineage>
        <taxon>Eukaryota</taxon>
        <taxon>Fungi</taxon>
        <taxon>Dikarya</taxon>
        <taxon>Basidiomycota</taxon>
        <taxon>Agaricomycotina</taxon>
        <taxon>Agaricomycetes</taxon>
        <taxon>Agaricomycetidae</taxon>
        <taxon>Agaricales</taxon>
        <taxon>Marasmiineae</taxon>
        <taxon>Physalacriaceae</taxon>
        <taxon>Armillaria</taxon>
    </lineage>
</organism>
<keyword evidence="4" id="KW-1185">Reference proteome</keyword>
<evidence type="ECO:0000256" key="2">
    <source>
        <dbReference type="SAM" id="Phobius"/>
    </source>
</evidence>
<protein>
    <submittedName>
        <fullName evidence="3">Uncharacterized protein</fullName>
    </submittedName>
</protein>
<evidence type="ECO:0000313" key="4">
    <source>
        <dbReference type="Proteomes" id="UP001175226"/>
    </source>
</evidence>
<dbReference type="EMBL" id="JAUEPT010000003">
    <property type="protein sequence ID" value="KAK0453883.1"/>
    <property type="molecule type" value="Genomic_DNA"/>
</dbReference>
<gene>
    <name evidence="3" type="ORF">EV421DRAFT_1730830</name>
</gene>